<reference evidence="3" key="2">
    <citation type="submission" date="2017-10" db="EMBL/GenBank/DDBJ databases">
        <title>Ladona fulva Genome sequencing and assembly.</title>
        <authorList>
            <person name="Murali S."/>
            <person name="Richards S."/>
            <person name="Bandaranaike D."/>
            <person name="Bellair M."/>
            <person name="Blankenburg K."/>
            <person name="Chao H."/>
            <person name="Dinh H."/>
            <person name="Doddapaneni H."/>
            <person name="Dugan-Rocha S."/>
            <person name="Elkadiri S."/>
            <person name="Gnanaolivu R."/>
            <person name="Hernandez B."/>
            <person name="Skinner E."/>
            <person name="Javaid M."/>
            <person name="Lee S."/>
            <person name="Li M."/>
            <person name="Ming W."/>
            <person name="Munidasa M."/>
            <person name="Muniz J."/>
            <person name="Nguyen L."/>
            <person name="Hughes D."/>
            <person name="Osuji N."/>
            <person name="Pu L.-L."/>
            <person name="Puazo M."/>
            <person name="Qu C."/>
            <person name="Quiroz J."/>
            <person name="Raj R."/>
            <person name="Weissenberger G."/>
            <person name="Xin Y."/>
            <person name="Zou X."/>
            <person name="Han Y."/>
            <person name="Worley K."/>
            <person name="Muzny D."/>
            <person name="Gibbs R."/>
        </authorList>
    </citation>
    <scope>NUCLEOTIDE SEQUENCE</scope>
    <source>
        <strain evidence="3">Sampled in the wild</strain>
    </source>
</reference>
<feature type="transmembrane region" description="Helical" evidence="1">
    <location>
        <begin position="49"/>
        <end position="69"/>
    </location>
</feature>
<keyword evidence="1" id="KW-0472">Membrane</keyword>
<dbReference type="Proteomes" id="UP000792457">
    <property type="component" value="Unassembled WGS sequence"/>
</dbReference>
<keyword evidence="1" id="KW-0812">Transmembrane</keyword>
<protein>
    <recommendedName>
        <fullName evidence="2">DUF7775 domain-containing protein</fullName>
    </recommendedName>
</protein>
<comment type="caution">
    <text evidence="3">The sequence shown here is derived from an EMBL/GenBank/DDBJ whole genome shotgun (WGS) entry which is preliminary data.</text>
</comment>
<dbReference type="OrthoDB" id="8187586at2759"/>
<evidence type="ECO:0000313" key="3">
    <source>
        <dbReference type="EMBL" id="KAG8223362.1"/>
    </source>
</evidence>
<dbReference type="InterPro" id="IPR056677">
    <property type="entry name" value="DUF7775"/>
</dbReference>
<feature type="transmembrane region" description="Helical" evidence="1">
    <location>
        <begin position="114"/>
        <end position="134"/>
    </location>
</feature>
<reference evidence="3" key="1">
    <citation type="submission" date="2013-04" db="EMBL/GenBank/DDBJ databases">
        <authorList>
            <person name="Qu J."/>
            <person name="Murali S.C."/>
            <person name="Bandaranaike D."/>
            <person name="Bellair M."/>
            <person name="Blankenburg K."/>
            <person name="Chao H."/>
            <person name="Dinh H."/>
            <person name="Doddapaneni H."/>
            <person name="Downs B."/>
            <person name="Dugan-Rocha S."/>
            <person name="Elkadiri S."/>
            <person name="Gnanaolivu R.D."/>
            <person name="Hernandez B."/>
            <person name="Javaid M."/>
            <person name="Jayaseelan J.C."/>
            <person name="Lee S."/>
            <person name="Li M."/>
            <person name="Ming W."/>
            <person name="Munidasa M."/>
            <person name="Muniz J."/>
            <person name="Nguyen L."/>
            <person name="Ongeri F."/>
            <person name="Osuji N."/>
            <person name="Pu L.-L."/>
            <person name="Puazo M."/>
            <person name="Qu C."/>
            <person name="Quiroz J."/>
            <person name="Raj R."/>
            <person name="Weissenberger G."/>
            <person name="Xin Y."/>
            <person name="Zou X."/>
            <person name="Han Y."/>
            <person name="Richards S."/>
            <person name="Worley K."/>
            <person name="Muzny D."/>
            <person name="Gibbs R."/>
        </authorList>
    </citation>
    <scope>NUCLEOTIDE SEQUENCE</scope>
    <source>
        <strain evidence="3">Sampled in the wild</strain>
    </source>
</reference>
<dbReference type="PANTHER" id="PTHR36692:SF2">
    <property type="entry name" value="GEO12064P1"/>
    <property type="match status" value="1"/>
</dbReference>
<feature type="domain" description="DUF7775" evidence="2">
    <location>
        <begin position="49"/>
        <end position="177"/>
    </location>
</feature>
<keyword evidence="1" id="KW-1133">Transmembrane helix</keyword>
<dbReference type="GO" id="GO:0019991">
    <property type="term" value="P:septate junction assembly"/>
    <property type="evidence" value="ECO:0007669"/>
    <property type="project" value="InterPro"/>
</dbReference>
<accession>A0A8K0JWV6</accession>
<proteinExistence type="predicted"/>
<organism evidence="3 4">
    <name type="scientific">Ladona fulva</name>
    <name type="common">Scarce chaser dragonfly</name>
    <name type="synonym">Libellula fulva</name>
    <dbReference type="NCBI Taxonomy" id="123851"/>
    <lineage>
        <taxon>Eukaryota</taxon>
        <taxon>Metazoa</taxon>
        <taxon>Ecdysozoa</taxon>
        <taxon>Arthropoda</taxon>
        <taxon>Hexapoda</taxon>
        <taxon>Insecta</taxon>
        <taxon>Pterygota</taxon>
        <taxon>Palaeoptera</taxon>
        <taxon>Odonata</taxon>
        <taxon>Epiprocta</taxon>
        <taxon>Anisoptera</taxon>
        <taxon>Libelluloidea</taxon>
        <taxon>Libellulidae</taxon>
        <taxon>Ladona</taxon>
    </lineage>
</organism>
<dbReference type="InterPro" id="IPR038976">
    <property type="entry name" value="Ssk"/>
</dbReference>
<keyword evidence="4" id="KW-1185">Reference proteome</keyword>
<dbReference type="GO" id="GO:0005886">
    <property type="term" value="C:plasma membrane"/>
    <property type="evidence" value="ECO:0007669"/>
    <property type="project" value="TreeGrafter"/>
</dbReference>
<dbReference type="PANTHER" id="PTHR36692">
    <property type="entry name" value="PROTEIN SNAKESKIN"/>
    <property type="match status" value="1"/>
</dbReference>
<name>A0A8K0JWV6_LADFU</name>
<feature type="transmembrane region" description="Helical" evidence="1">
    <location>
        <begin position="81"/>
        <end position="102"/>
    </location>
</feature>
<dbReference type="AlphaFoldDB" id="A0A8K0JWV6"/>
<evidence type="ECO:0000259" key="2">
    <source>
        <dbReference type="Pfam" id="PF24985"/>
    </source>
</evidence>
<dbReference type="Pfam" id="PF24985">
    <property type="entry name" value="DUF7775"/>
    <property type="match status" value="1"/>
</dbReference>
<evidence type="ECO:0000313" key="4">
    <source>
        <dbReference type="Proteomes" id="UP000792457"/>
    </source>
</evidence>
<feature type="transmembrane region" description="Helical" evidence="1">
    <location>
        <begin position="155"/>
        <end position="174"/>
    </location>
</feature>
<dbReference type="EMBL" id="KZ308157">
    <property type="protein sequence ID" value="KAG8223362.1"/>
    <property type="molecule type" value="Genomic_DNA"/>
</dbReference>
<sequence>MDWLSDCPMSVHSSFLSPSDLPPNLDEAIVIANMADPPFNFDGLGTFPFYLKILQLVTAVVSLGLHSDSLIARFDSTAEQILPYVVFTVFMIINTVIIFSYVLGQKMPELSMRIIAVLGCILYAAVCIGIMKVYRKFDHTANVKEHDRVRWARAPKVLLSEGILAILNSILYFIETCYSYYNNRTITIPKNRKSGT</sequence>
<gene>
    <name evidence="3" type="ORF">J437_LFUL001240</name>
</gene>
<evidence type="ECO:0000256" key="1">
    <source>
        <dbReference type="SAM" id="Phobius"/>
    </source>
</evidence>